<name>A0A1S0Z9V2_SALET</name>
<proteinExistence type="predicted"/>
<dbReference type="AlphaFoldDB" id="A0A1S0Z9V2"/>
<comment type="caution">
    <text evidence="1">The sequence shown here is derived from an EMBL/GenBank/DDBJ whole genome shotgun (WGS) entry which is preliminary data.</text>
</comment>
<accession>A0A1S0Z9V2</accession>
<sequence>MYSRFCWNLKIYAHVKRGADVYVSSKKCCEDLYRKLYAMGQLTNAFYRKIDNRIDRTYNHFLETGEIIEFH</sequence>
<dbReference type="EMBL" id="MLZC01000046">
    <property type="protein sequence ID" value="OHG54946.1"/>
    <property type="molecule type" value="Genomic_DNA"/>
</dbReference>
<protein>
    <submittedName>
        <fullName evidence="1">Uncharacterized protein</fullName>
    </submittedName>
</protein>
<organism evidence="1">
    <name type="scientific">Salmonella enterica subsp. enterica serovar Saintpaul</name>
    <dbReference type="NCBI Taxonomy" id="90105"/>
    <lineage>
        <taxon>Bacteria</taxon>
        <taxon>Pseudomonadati</taxon>
        <taxon>Pseudomonadota</taxon>
        <taxon>Gammaproteobacteria</taxon>
        <taxon>Enterobacterales</taxon>
        <taxon>Enterobacteriaceae</taxon>
        <taxon>Salmonella</taxon>
    </lineage>
</organism>
<reference evidence="1" key="1">
    <citation type="submission" date="2016-09" db="EMBL/GenBank/DDBJ databases">
        <title>Whole genome sequencing of Salmonella enterica.</title>
        <authorList>
            <person name="Bell R."/>
        </authorList>
    </citation>
    <scope>NUCLEOTIDE SEQUENCE [LARGE SCALE GENOMIC DNA]</scope>
    <source>
        <strain evidence="1">CFSAN044978</strain>
    </source>
</reference>
<evidence type="ECO:0000313" key="1">
    <source>
        <dbReference type="EMBL" id="OHG54946.1"/>
    </source>
</evidence>
<gene>
    <name evidence="1" type="ORF">A7T00_33520</name>
</gene>